<dbReference type="Gene3D" id="3.40.605.10">
    <property type="entry name" value="Aldehyde Dehydrogenase, Chain A, domain 1"/>
    <property type="match status" value="1"/>
</dbReference>
<evidence type="ECO:0000256" key="1">
    <source>
        <dbReference type="ARBA" id="ARBA00009986"/>
    </source>
</evidence>
<evidence type="ECO:0000259" key="3">
    <source>
        <dbReference type="Pfam" id="PF00171"/>
    </source>
</evidence>
<comment type="similarity">
    <text evidence="1">Belongs to the aldehyde dehydrogenase family.</text>
</comment>
<gene>
    <name evidence="4" type="ORF">CHH72_22110</name>
</gene>
<dbReference type="SUPFAM" id="SSF53720">
    <property type="entry name" value="ALDH-like"/>
    <property type="match status" value="1"/>
</dbReference>
<comment type="caution">
    <text evidence="4">The sequence shown here is derived from an EMBL/GenBank/DDBJ whole genome shotgun (WGS) entry which is preliminary data.</text>
</comment>
<keyword evidence="2" id="KW-0560">Oxidoreductase</keyword>
<evidence type="ECO:0000313" key="5">
    <source>
        <dbReference type="Proteomes" id="UP000216207"/>
    </source>
</evidence>
<dbReference type="PANTHER" id="PTHR42991">
    <property type="entry name" value="ALDEHYDE DEHYDROGENASE"/>
    <property type="match status" value="1"/>
</dbReference>
<reference evidence="4 5" key="1">
    <citation type="submission" date="2017-07" db="EMBL/GenBank/DDBJ databases">
        <title>Isolation and whole genome analysis of endospore-forming bacteria from heroin.</title>
        <authorList>
            <person name="Kalinowski J."/>
            <person name="Ahrens B."/>
            <person name="Al-Dilaimi A."/>
            <person name="Winkler A."/>
            <person name="Wibberg D."/>
            <person name="Schleenbecker U."/>
            <person name="Ruckert C."/>
            <person name="Wolfel R."/>
            <person name="Grass G."/>
        </authorList>
    </citation>
    <scope>NUCLEOTIDE SEQUENCE [LARGE SCALE GENOMIC DNA]</scope>
    <source>
        <strain evidence="4 5">7539</strain>
    </source>
</reference>
<dbReference type="RefSeq" id="WP_095327445.1">
    <property type="nucleotide sequence ID" value="NZ_NPCC01000055.1"/>
</dbReference>
<name>A0A268NTX0_SHOCL</name>
<sequence>MKLDLRRQQMLLAGEWVDRTETMEVRNPENDQLVAIVPKASKTDMEQAIARAKEGAKASASLPVYKRMAILNRAADFVDAHKERFARTIATEGSKTIREARKETGRCVETLRLCAEEARRITGETIPFDQSPGGTGRFGYYERHPLGIIGAITPFNDPLNLVAHKIGPAIAAGNAIVLKPATATPLSALLLAEAFMEAGLPKGILSVMTGLGSEVGDVLITHPDVRMVSFTGGMEAGLEIAKKAGLKKKSMELGSNSPVIVLEDAQIEDAVKANVSGAFWAAGQNCIGVQRLYVHEEVYDRFKELFVKQSCAYLMGEKLSEKTDMGPLISEKEAKRVAFMVDDALRMGAALLCGGKRRGAFYEPTVLENVPDECMLAKEEIFGPVVLLYKIKSLAEGIERANQSDYGLHAGLLTENMNAVFQAIRELEAGGVMVNDSSDFRIDAMPFGGTKQSGLGREGVKFSILEMTEQKVVCFKLRDNG</sequence>
<proteinExistence type="inferred from homology"/>
<accession>A0A268NTX0</accession>
<protein>
    <submittedName>
        <fullName evidence="4">Aldehyde dehydrogenase</fullName>
    </submittedName>
</protein>
<dbReference type="InterPro" id="IPR016163">
    <property type="entry name" value="Ald_DH_C"/>
</dbReference>
<dbReference type="InterPro" id="IPR016162">
    <property type="entry name" value="Ald_DH_N"/>
</dbReference>
<feature type="domain" description="Aldehyde dehydrogenase" evidence="3">
    <location>
        <begin position="16"/>
        <end position="473"/>
    </location>
</feature>
<dbReference type="InterPro" id="IPR016161">
    <property type="entry name" value="Ald_DH/histidinol_DH"/>
</dbReference>
<dbReference type="PANTHER" id="PTHR42991:SF1">
    <property type="entry name" value="ALDEHYDE DEHYDROGENASE"/>
    <property type="match status" value="1"/>
</dbReference>
<organism evidence="4 5">
    <name type="scientific">Shouchella clausii</name>
    <name type="common">Alkalihalobacillus clausii</name>
    <dbReference type="NCBI Taxonomy" id="79880"/>
    <lineage>
        <taxon>Bacteria</taxon>
        <taxon>Bacillati</taxon>
        <taxon>Bacillota</taxon>
        <taxon>Bacilli</taxon>
        <taxon>Bacillales</taxon>
        <taxon>Bacillaceae</taxon>
        <taxon>Shouchella</taxon>
    </lineage>
</organism>
<dbReference type="Proteomes" id="UP000216207">
    <property type="component" value="Unassembled WGS sequence"/>
</dbReference>
<dbReference type="AlphaFoldDB" id="A0A268NTX0"/>
<dbReference type="Pfam" id="PF00171">
    <property type="entry name" value="Aldedh"/>
    <property type="match status" value="1"/>
</dbReference>
<dbReference type="GO" id="GO:0008911">
    <property type="term" value="F:lactaldehyde dehydrogenase (NAD+) activity"/>
    <property type="evidence" value="ECO:0007669"/>
    <property type="project" value="TreeGrafter"/>
</dbReference>
<dbReference type="EMBL" id="NPCC01000055">
    <property type="protein sequence ID" value="PAE86699.1"/>
    <property type="molecule type" value="Genomic_DNA"/>
</dbReference>
<evidence type="ECO:0000256" key="2">
    <source>
        <dbReference type="ARBA" id="ARBA00023002"/>
    </source>
</evidence>
<dbReference type="InterPro" id="IPR051020">
    <property type="entry name" value="ALDH-related_metabolic_enz"/>
</dbReference>
<dbReference type="FunFam" id="3.40.605.10:FF:000007">
    <property type="entry name" value="NAD/NADP-dependent betaine aldehyde dehydrogenase"/>
    <property type="match status" value="1"/>
</dbReference>
<dbReference type="Gene3D" id="3.40.309.10">
    <property type="entry name" value="Aldehyde Dehydrogenase, Chain A, domain 2"/>
    <property type="match status" value="1"/>
</dbReference>
<dbReference type="InterPro" id="IPR015590">
    <property type="entry name" value="Aldehyde_DH_dom"/>
</dbReference>
<dbReference type="CDD" id="cd07149">
    <property type="entry name" value="ALDH_y4uC"/>
    <property type="match status" value="1"/>
</dbReference>
<evidence type="ECO:0000313" key="4">
    <source>
        <dbReference type="EMBL" id="PAE86699.1"/>
    </source>
</evidence>